<name>A0A8B9MMH9_9AVES</name>
<proteinExistence type="predicted"/>
<reference evidence="2" key="2">
    <citation type="submission" date="2025-09" db="UniProtKB">
        <authorList>
            <consortium name="Ensembl"/>
        </authorList>
    </citation>
    <scope>IDENTIFICATION</scope>
</reference>
<feature type="compositionally biased region" description="Basic and acidic residues" evidence="1">
    <location>
        <begin position="97"/>
        <end position="112"/>
    </location>
</feature>
<sequence>MRSWWARPQPFKRWHPSPTRVCRHGTTLPAPRGPAGISAEDGAPGTAPAAAEPQERGAPGCRPQIRHLHQGAKAGTRDRPGRRGPSDSVPTPQASAARRERALRRADEERARAAGQGAEVARLRRELEGLLRCRERLARRLWSLRGFGDYLQTGLEVPMCLEKASSGTLHGGIHSQDSYVPLSQPGGVCRGHGAVAGVRGPRALCRSVPQESHWAHVQSTATQKTLLLGQIKLAVLNLFQLATARLEVPTDVALEDTEAQLDMVSAALSPGQRLGQTRGHSFTSPDGRDTEVPVSAGAALHAGPGCHLC</sequence>
<feature type="compositionally biased region" description="Polar residues" evidence="1">
    <location>
        <begin position="274"/>
        <end position="284"/>
    </location>
</feature>
<dbReference type="InterPro" id="IPR051147">
    <property type="entry name" value="CFAP_domain-containing"/>
</dbReference>
<evidence type="ECO:0000256" key="1">
    <source>
        <dbReference type="SAM" id="MobiDB-lite"/>
    </source>
</evidence>
<dbReference type="Proteomes" id="UP000694541">
    <property type="component" value="Unplaced"/>
</dbReference>
<evidence type="ECO:0000313" key="2">
    <source>
        <dbReference type="Ensembl" id="ENSANIP00000010476.1"/>
    </source>
</evidence>
<keyword evidence="3" id="KW-1185">Reference proteome</keyword>
<feature type="compositionally biased region" description="Basic and acidic residues" evidence="1">
    <location>
        <begin position="75"/>
        <end position="85"/>
    </location>
</feature>
<feature type="region of interest" description="Disordered" evidence="1">
    <location>
        <begin position="272"/>
        <end position="292"/>
    </location>
</feature>
<accession>A0A8B9MMH9</accession>
<dbReference type="Ensembl" id="ENSANIT00000010846.1">
    <property type="protein sequence ID" value="ENSANIP00000010476.1"/>
    <property type="gene ID" value="ENSANIG00000007097.1"/>
</dbReference>
<protein>
    <submittedName>
        <fullName evidence="2">Uncharacterized protein</fullName>
    </submittedName>
</protein>
<reference evidence="2" key="1">
    <citation type="submission" date="2025-08" db="UniProtKB">
        <authorList>
            <consortium name="Ensembl"/>
        </authorList>
    </citation>
    <scope>IDENTIFICATION</scope>
</reference>
<feature type="region of interest" description="Disordered" evidence="1">
    <location>
        <begin position="1"/>
        <end position="117"/>
    </location>
</feature>
<feature type="compositionally biased region" description="Low complexity" evidence="1">
    <location>
        <begin position="39"/>
        <end position="52"/>
    </location>
</feature>
<dbReference type="AlphaFoldDB" id="A0A8B9MMH9"/>
<organism evidence="2 3">
    <name type="scientific">Accipiter nisus</name>
    <name type="common">Eurasian sparrowhawk</name>
    <dbReference type="NCBI Taxonomy" id="211598"/>
    <lineage>
        <taxon>Eukaryota</taxon>
        <taxon>Metazoa</taxon>
        <taxon>Chordata</taxon>
        <taxon>Craniata</taxon>
        <taxon>Vertebrata</taxon>
        <taxon>Euteleostomi</taxon>
        <taxon>Archelosauria</taxon>
        <taxon>Archosauria</taxon>
        <taxon>Dinosauria</taxon>
        <taxon>Saurischia</taxon>
        <taxon>Theropoda</taxon>
        <taxon>Coelurosauria</taxon>
        <taxon>Aves</taxon>
        <taxon>Neognathae</taxon>
        <taxon>Neoaves</taxon>
        <taxon>Telluraves</taxon>
        <taxon>Accipitrimorphae</taxon>
        <taxon>Accipitriformes</taxon>
        <taxon>Accipitridae</taxon>
        <taxon>Accipitrinae</taxon>
        <taxon>Accipiter</taxon>
    </lineage>
</organism>
<evidence type="ECO:0000313" key="3">
    <source>
        <dbReference type="Proteomes" id="UP000694541"/>
    </source>
</evidence>
<dbReference type="PANTHER" id="PTHR21683">
    <property type="entry name" value="COILED-COIL DOMAIN-CONTAINING PROTEIN 42 LIKE-2-LIKE-RELATED"/>
    <property type="match status" value="1"/>
</dbReference>
<dbReference type="PANTHER" id="PTHR21683:SF9">
    <property type="entry name" value="CILIA- AND FLAGELLA-ASSOCIATED PROTEIN 73"/>
    <property type="match status" value="1"/>
</dbReference>